<dbReference type="Proteomes" id="UP000179157">
    <property type="component" value="Unassembled WGS sequence"/>
</dbReference>
<dbReference type="Pfam" id="PF07681">
    <property type="entry name" value="DoxX"/>
    <property type="match status" value="1"/>
</dbReference>
<keyword evidence="2 5" id="KW-0812">Transmembrane</keyword>
<evidence type="ECO:0000313" key="7">
    <source>
        <dbReference type="Proteomes" id="UP000179157"/>
    </source>
</evidence>
<reference evidence="6 7" key="1">
    <citation type="journal article" date="2016" name="Nat. Commun.">
        <title>Thousands of microbial genomes shed light on interconnected biogeochemical processes in an aquifer system.</title>
        <authorList>
            <person name="Anantharaman K."/>
            <person name="Brown C.T."/>
            <person name="Hug L.A."/>
            <person name="Sharon I."/>
            <person name="Castelle C.J."/>
            <person name="Probst A.J."/>
            <person name="Thomas B.C."/>
            <person name="Singh A."/>
            <person name="Wilkins M.J."/>
            <person name="Karaoz U."/>
            <person name="Brodie E.L."/>
            <person name="Williams K.H."/>
            <person name="Hubbard S.S."/>
            <person name="Banfield J.F."/>
        </authorList>
    </citation>
    <scope>NUCLEOTIDE SEQUENCE [LARGE SCALE GENOMIC DNA]</scope>
    <source>
        <strain evidence="7">RBG_16_55_9</strain>
    </source>
</reference>
<feature type="transmembrane region" description="Helical" evidence="5">
    <location>
        <begin position="44"/>
        <end position="64"/>
    </location>
</feature>
<protein>
    <submittedName>
        <fullName evidence="6">DoxX family protein</fullName>
    </submittedName>
</protein>
<evidence type="ECO:0000256" key="2">
    <source>
        <dbReference type="ARBA" id="ARBA00022692"/>
    </source>
</evidence>
<dbReference type="STRING" id="1817864.A2Z21_06105"/>
<dbReference type="InterPro" id="IPR032808">
    <property type="entry name" value="DoxX"/>
</dbReference>
<gene>
    <name evidence="6" type="ORF">A2Z21_06105</name>
</gene>
<comment type="subcellular location">
    <subcellularLocation>
        <location evidence="1">Membrane</location>
        <topology evidence="1">Multi-pass membrane protein</topology>
    </subcellularLocation>
</comment>
<feature type="transmembrane region" description="Helical" evidence="5">
    <location>
        <begin position="101"/>
        <end position="118"/>
    </location>
</feature>
<organism evidence="6 7">
    <name type="scientific">Fraserbacteria sp. (strain RBG_16_55_9)</name>
    <dbReference type="NCBI Taxonomy" id="1817864"/>
    <lineage>
        <taxon>Bacteria</taxon>
        <taxon>Candidatus Fraseribacteriota</taxon>
    </lineage>
</organism>
<evidence type="ECO:0000256" key="4">
    <source>
        <dbReference type="ARBA" id="ARBA00023136"/>
    </source>
</evidence>
<feature type="transmembrane region" description="Helical" evidence="5">
    <location>
        <begin position="6"/>
        <end position="24"/>
    </location>
</feature>
<evidence type="ECO:0000256" key="3">
    <source>
        <dbReference type="ARBA" id="ARBA00022989"/>
    </source>
</evidence>
<accession>A0A1F5V2C7</accession>
<proteinExistence type="predicted"/>
<sequence>MEILFLIGRIIVGIFYIFNGVNHFQRQGMMVQYAKSQGVPLAELAVPVTGSMLFAGGLSILLGVYPVVGIALIVIFLVPVAFMLHRFWGMDQQTAMMQMPHFLKNIALAGSTLMFLAIPSP</sequence>
<dbReference type="GO" id="GO:0016020">
    <property type="term" value="C:membrane"/>
    <property type="evidence" value="ECO:0007669"/>
    <property type="project" value="UniProtKB-SubCell"/>
</dbReference>
<name>A0A1F5V2C7_FRAXR</name>
<dbReference type="EMBL" id="MFGX01000009">
    <property type="protein sequence ID" value="OGF57584.1"/>
    <property type="molecule type" value="Genomic_DNA"/>
</dbReference>
<dbReference type="AlphaFoldDB" id="A0A1F5V2C7"/>
<feature type="transmembrane region" description="Helical" evidence="5">
    <location>
        <begin position="70"/>
        <end position="89"/>
    </location>
</feature>
<evidence type="ECO:0000256" key="5">
    <source>
        <dbReference type="SAM" id="Phobius"/>
    </source>
</evidence>
<comment type="caution">
    <text evidence="6">The sequence shown here is derived from an EMBL/GenBank/DDBJ whole genome shotgun (WGS) entry which is preliminary data.</text>
</comment>
<evidence type="ECO:0000313" key="6">
    <source>
        <dbReference type="EMBL" id="OGF57584.1"/>
    </source>
</evidence>
<keyword evidence="4 5" id="KW-0472">Membrane</keyword>
<evidence type="ECO:0000256" key="1">
    <source>
        <dbReference type="ARBA" id="ARBA00004141"/>
    </source>
</evidence>
<keyword evidence="3 5" id="KW-1133">Transmembrane helix</keyword>